<dbReference type="RefSeq" id="XP_001416309.1">
    <property type="nucleotide sequence ID" value="XM_001416272.1"/>
</dbReference>
<accession>A4RTI5</accession>
<sequence>MGRALRGLVRGAGDAGVADDASGTRGARRFTREQREREKMSGVTTTRVGATRWDDGEAESDGAARGTWFAGAAESLARVGSTATETNANAAPSASASEDVARDELFERRASSEARSAPTAAAGERARRVDAMRGADRLDASSDVLSECADVLAETQDVGASVLETLAAQRESLIRSGAAARGAKKKMDENLKIVKGMNSWTRLGR</sequence>
<evidence type="ECO:0000256" key="1">
    <source>
        <dbReference type="SAM" id="MobiDB-lite"/>
    </source>
</evidence>
<dbReference type="HOGENOM" id="CLU_1339463_0_0_1"/>
<keyword evidence="3" id="KW-1185">Reference proteome</keyword>
<dbReference type="OrthoDB" id="430637at2759"/>
<feature type="region of interest" description="Disordered" evidence="1">
    <location>
        <begin position="80"/>
        <end position="128"/>
    </location>
</feature>
<dbReference type="KEGG" id="olu:OSTLU_14095"/>
<gene>
    <name evidence="2" type="ORF">OSTLU_14095</name>
</gene>
<dbReference type="GeneID" id="5000281"/>
<dbReference type="Gene3D" id="1.20.5.110">
    <property type="match status" value="1"/>
</dbReference>
<protein>
    <submittedName>
        <fullName evidence="2">Uncharacterized protein</fullName>
    </submittedName>
</protein>
<dbReference type="Proteomes" id="UP000001568">
    <property type="component" value="Chromosome 2"/>
</dbReference>
<evidence type="ECO:0000313" key="2">
    <source>
        <dbReference type="EMBL" id="ABO94602.1"/>
    </source>
</evidence>
<dbReference type="SUPFAM" id="SSF58038">
    <property type="entry name" value="SNARE fusion complex"/>
    <property type="match status" value="1"/>
</dbReference>
<reference evidence="2 3" key="1">
    <citation type="journal article" date="2007" name="Proc. Natl. Acad. Sci. U.S.A.">
        <title>The tiny eukaryote Ostreococcus provides genomic insights into the paradox of plankton speciation.</title>
        <authorList>
            <person name="Palenik B."/>
            <person name="Grimwood J."/>
            <person name="Aerts A."/>
            <person name="Rouze P."/>
            <person name="Salamov A."/>
            <person name="Putnam N."/>
            <person name="Dupont C."/>
            <person name="Jorgensen R."/>
            <person name="Derelle E."/>
            <person name="Rombauts S."/>
            <person name="Zhou K."/>
            <person name="Otillar R."/>
            <person name="Merchant S.S."/>
            <person name="Podell S."/>
            <person name="Gaasterland T."/>
            <person name="Napoli C."/>
            <person name="Gendler K."/>
            <person name="Manuell A."/>
            <person name="Tai V."/>
            <person name="Vallon O."/>
            <person name="Piganeau G."/>
            <person name="Jancek S."/>
            <person name="Heijde M."/>
            <person name="Jabbari K."/>
            <person name="Bowler C."/>
            <person name="Lohr M."/>
            <person name="Robbens S."/>
            <person name="Werner G."/>
            <person name="Dubchak I."/>
            <person name="Pazour G.J."/>
            <person name="Ren Q."/>
            <person name="Paulsen I."/>
            <person name="Delwiche C."/>
            <person name="Schmutz J."/>
            <person name="Rokhsar D."/>
            <person name="Van de Peer Y."/>
            <person name="Moreau H."/>
            <person name="Grigoriev I.V."/>
        </authorList>
    </citation>
    <scope>NUCLEOTIDE SEQUENCE [LARGE SCALE GENOMIC DNA]</scope>
    <source>
        <strain evidence="2 3">CCE9901</strain>
    </source>
</reference>
<feature type="compositionally biased region" description="Low complexity" evidence="1">
    <location>
        <begin position="81"/>
        <end position="98"/>
    </location>
</feature>
<dbReference type="EMBL" id="CP000582">
    <property type="protein sequence ID" value="ABO94602.1"/>
    <property type="molecule type" value="Genomic_DNA"/>
</dbReference>
<evidence type="ECO:0000313" key="3">
    <source>
        <dbReference type="Proteomes" id="UP000001568"/>
    </source>
</evidence>
<dbReference type="Gramene" id="ABO94602">
    <property type="protein sequence ID" value="ABO94602"/>
    <property type="gene ID" value="OSTLU_14095"/>
</dbReference>
<feature type="compositionally biased region" description="Low complexity" evidence="1">
    <location>
        <begin position="1"/>
        <end position="21"/>
    </location>
</feature>
<dbReference type="AlphaFoldDB" id="A4RTI5"/>
<proteinExistence type="predicted"/>
<name>A4RTI5_OSTLU</name>
<feature type="region of interest" description="Disordered" evidence="1">
    <location>
        <begin position="1"/>
        <end position="66"/>
    </location>
</feature>
<feature type="compositionally biased region" description="Basic and acidic residues" evidence="1">
    <location>
        <begin position="30"/>
        <end position="40"/>
    </location>
</feature>
<dbReference type="CDD" id="cd15862">
    <property type="entry name" value="SNARE_Vti1"/>
    <property type="match status" value="1"/>
</dbReference>
<feature type="compositionally biased region" description="Basic and acidic residues" evidence="1">
    <location>
        <begin position="99"/>
        <end position="112"/>
    </location>
</feature>
<organism evidence="2 3">
    <name type="scientific">Ostreococcus lucimarinus (strain CCE9901)</name>
    <dbReference type="NCBI Taxonomy" id="436017"/>
    <lineage>
        <taxon>Eukaryota</taxon>
        <taxon>Viridiplantae</taxon>
        <taxon>Chlorophyta</taxon>
        <taxon>Mamiellophyceae</taxon>
        <taxon>Mamiellales</taxon>
        <taxon>Bathycoccaceae</taxon>
        <taxon>Ostreococcus</taxon>
    </lineage>
</organism>